<evidence type="ECO:0000256" key="1">
    <source>
        <dbReference type="ARBA" id="ARBA00001974"/>
    </source>
</evidence>
<dbReference type="GO" id="GO:0005737">
    <property type="term" value="C:cytoplasm"/>
    <property type="evidence" value="ECO:0007669"/>
    <property type="project" value="TreeGrafter"/>
</dbReference>
<dbReference type="InterPro" id="IPR050446">
    <property type="entry name" value="FAD-oxidoreductase/Apoptosis"/>
</dbReference>
<keyword evidence="3" id="KW-0274">FAD</keyword>
<dbReference type="EMBL" id="CAFBMR010000013">
    <property type="protein sequence ID" value="CAB4907750.1"/>
    <property type="molecule type" value="Genomic_DNA"/>
</dbReference>
<evidence type="ECO:0000256" key="3">
    <source>
        <dbReference type="ARBA" id="ARBA00022827"/>
    </source>
</evidence>
<evidence type="ECO:0000313" key="6">
    <source>
        <dbReference type="EMBL" id="CAB4907750.1"/>
    </source>
</evidence>
<evidence type="ECO:0000256" key="2">
    <source>
        <dbReference type="ARBA" id="ARBA00022630"/>
    </source>
</evidence>
<protein>
    <submittedName>
        <fullName evidence="6">Unannotated protein</fullName>
    </submittedName>
</protein>
<keyword evidence="4" id="KW-0560">Oxidoreductase</keyword>
<dbReference type="AlphaFoldDB" id="A0A6J7GU21"/>
<dbReference type="GO" id="GO:0016651">
    <property type="term" value="F:oxidoreductase activity, acting on NAD(P)H"/>
    <property type="evidence" value="ECO:0007669"/>
    <property type="project" value="TreeGrafter"/>
</dbReference>
<dbReference type="InterPro" id="IPR023753">
    <property type="entry name" value="FAD/NAD-binding_dom"/>
</dbReference>
<feature type="domain" description="FAD/NAD(P)-binding" evidence="5">
    <location>
        <begin position="3"/>
        <end position="280"/>
    </location>
</feature>
<dbReference type="SUPFAM" id="SSF51905">
    <property type="entry name" value="FAD/NAD(P)-binding domain"/>
    <property type="match status" value="2"/>
</dbReference>
<dbReference type="Gene3D" id="3.30.390.30">
    <property type="match status" value="1"/>
</dbReference>
<dbReference type="PRINTS" id="PR00368">
    <property type="entry name" value="FADPNR"/>
</dbReference>
<name>A0A6J7GU21_9ZZZZ</name>
<accession>A0A6J7GU21</accession>
<dbReference type="PANTHER" id="PTHR43557">
    <property type="entry name" value="APOPTOSIS-INDUCING FACTOR 1"/>
    <property type="match status" value="1"/>
</dbReference>
<dbReference type="Pfam" id="PF07992">
    <property type="entry name" value="Pyr_redox_2"/>
    <property type="match status" value="1"/>
</dbReference>
<dbReference type="PRINTS" id="PR00411">
    <property type="entry name" value="PNDRDTASEI"/>
</dbReference>
<reference evidence="6" key="1">
    <citation type="submission" date="2020-05" db="EMBL/GenBank/DDBJ databases">
        <authorList>
            <person name="Chiriac C."/>
            <person name="Salcher M."/>
            <person name="Ghai R."/>
            <person name="Kavagutti S V."/>
        </authorList>
    </citation>
    <scope>NUCLEOTIDE SEQUENCE</scope>
</reference>
<dbReference type="Gene3D" id="3.50.50.60">
    <property type="entry name" value="FAD/NAD(P)-binding domain"/>
    <property type="match status" value="2"/>
</dbReference>
<dbReference type="InterPro" id="IPR036188">
    <property type="entry name" value="FAD/NAD-bd_sf"/>
</dbReference>
<comment type="cofactor">
    <cofactor evidence="1">
        <name>FAD</name>
        <dbReference type="ChEBI" id="CHEBI:57692"/>
    </cofactor>
</comment>
<dbReference type="InterPro" id="IPR016156">
    <property type="entry name" value="FAD/NAD-linked_Rdtase_dimer_sf"/>
</dbReference>
<organism evidence="6">
    <name type="scientific">freshwater metagenome</name>
    <dbReference type="NCBI Taxonomy" id="449393"/>
    <lineage>
        <taxon>unclassified sequences</taxon>
        <taxon>metagenomes</taxon>
        <taxon>ecological metagenomes</taxon>
    </lineage>
</organism>
<proteinExistence type="predicted"/>
<evidence type="ECO:0000259" key="5">
    <source>
        <dbReference type="Pfam" id="PF07992"/>
    </source>
</evidence>
<gene>
    <name evidence="6" type="ORF">UFOPK3610_00561</name>
</gene>
<sequence length="405" mass="42806">MSRVLIAGAGMAALRTAEALRACGYSDEIVVVGDEKYPPYNRPPLSKEALAGEPTLEQLAFRQKASTEDVVWRLGETVVSADLAGRTVALASGEVLAWDALVAATGVRARILPIPGGDSVRRHVVRTLDDTLELRPLLTPGARVVILGAGFIGCEVAATAVRLGCEVTCVALDPLPMLRPLGPDVAAELLRRHEERGITFRLGVSVSAMAENGTTVELQLSDGSTVTADVIVEAVGSVCAVSWLDGNGLDLRDGVLVDSALRPLVNGSPVDGVAVVGDLARFPNPLFGTGEWRVEHWSLPSDTGRRAGAVLGARLVGEGYDEVVALPFEPIPSFWSDQFDVRLKSYGMPGLADPDGVRLLEGDLADECVIGYHRGSELMGVVGIGMVRLVNSYRDKVGLGKVESP</sequence>
<keyword evidence="2" id="KW-0285">Flavoprotein</keyword>
<dbReference type="PANTHER" id="PTHR43557:SF2">
    <property type="entry name" value="RIESKE DOMAIN-CONTAINING PROTEIN-RELATED"/>
    <property type="match status" value="1"/>
</dbReference>
<evidence type="ECO:0000256" key="4">
    <source>
        <dbReference type="ARBA" id="ARBA00023002"/>
    </source>
</evidence>
<dbReference type="SUPFAM" id="SSF55424">
    <property type="entry name" value="FAD/NAD-linked reductases, dimerisation (C-terminal) domain"/>
    <property type="match status" value="1"/>
</dbReference>